<name>A0AAF0WRS7_DAUCS</name>
<dbReference type="SMART" id="SM00248">
    <property type="entry name" value="ANK"/>
    <property type="match status" value="4"/>
</dbReference>
<keyword evidence="11" id="KW-1185">Reference proteome</keyword>
<evidence type="ECO:0000259" key="9">
    <source>
        <dbReference type="Pfam" id="PF13962"/>
    </source>
</evidence>
<dbReference type="Proteomes" id="UP000077755">
    <property type="component" value="Chromosome 3"/>
</dbReference>
<comment type="subcellular location">
    <subcellularLocation>
        <location evidence="1">Membrane</location>
        <topology evidence="1">Multi-pass membrane protein</topology>
    </subcellularLocation>
</comment>
<dbReference type="PROSITE" id="PS50088">
    <property type="entry name" value="ANK_REPEAT"/>
    <property type="match status" value="2"/>
</dbReference>
<evidence type="ECO:0000256" key="8">
    <source>
        <dbReference type="SAM" id="Phobius"/>
    </source>
</evidence>
<dbReference type="Pfam" id="PF00023">
    <property type="entry name" value="Ank"/>
    <property type="match status" value="1"/>
</dbReference>
<feature type="domain" description="PGG" evidence="9">
    <location>
        <begin position="259"/>
        <end position="380"/>
    </location>
</feature>
<feature type="transmembrane region" description="Helical" evidence="8">
    <location>
        <begin position="358"/>
        <end position="381"/>
    </location>
</feature>
<dbReference type="InterPro" id="IPR026961">
    <property type="entry name" value="PGG_dom"/>
</dbReference>
<dbReference type="AlphaFoldDB" id="A0AAF0WRS7"/>
<dbReference type="Pfam" id="PF12796">
    <property type="entry name" value="Ank_2"/>
    <property type="match status" value="1"/>
</dbReference>
<feature type="transmembrane region" description="Helical" evidence="8">
    <location>
        <begin position="326"/>
        <end position="346"/>
    </location>
</feature>
<keyword evidence="5 7" id="KW-0040">ANK repeat</keyword>
<feature type="transmembrane region" description="Helical" evidence="8">
    <location>
        <begin position="393"/>
        <end position="415"/>
    </location>
</feature>
<evidence type="ECO:0000256" key="6">
    <source>
        <dbReference type="ARBA" id="ARBA00023136"/>
    </source>
</evidence>
<dbReference type="KEGG" id="dcr:108212927"/>
<dbReference type="InterPro" id="IPR002110">
    <property type="entry name" value="Ankyrin_rpt"/>
</dbReference>
<dbReference type="PANTHER" id="PTHR24186">
    <property type="entry name" value="PROTEIN PHOSPHATASE 1 REGULATORY SUBUNIT"/>
    <property type="match status" value="1"/>
</dbReference>
<dbReference type="SUPFAM" id="SSF48403">
    <property type="entry name" value="Ankyrin repeat"/>
    <property type="match status" value="1"/>
</dbReference>
<feature type="repeat" description="ANK" evidence="7">
    <location>
        <begin position="105"/>
        <end position="137"/>
    </location>
</feature>
<feature type="transmembrane region" description="Helical" evidence="8">
    <location>
        <begin position="266"/>
        <end position="283"/>
    </location>
</feature>
<dbReference type="InterPro" id="IPR036770">
    <property type="entry name" value="Ankyrin_rpt-contain_sf"/>
</dbReference>
<feature type="repeat" description="ANK" evidence="7">
    <location>
        <begin position="71"/>
        <end position="93"/>
    </location>
</feature>
<evidence type="ECO:0000256" key="2">
    <source>
        <dbReference type="ARBA" id="ARBA00022692"/>
    </source>
</evidence>
<keyword evidence="4 8" id="KW-1133">Transmembrane helix</keyword>
<organism evidence="10 11">
    <name type="scientific">Daucus carota subsp. sativus</name>
    <name type="common">Carrot</name>
    <dbReference type="NCBI Taxonomy" id="79200"/>
    <lineage>
        <taxon>Eukaryota</taxon>
        <taxon>Viridiplantae</taxon>
        <taxon>Streptophyta</taxon>
        <taxon>Embryophyta</taxon>
        <taxon>Tracheophyta</taxon>
        <taxon>Spermatophyta</taxon>
        <taxon>Magnoliopsida</taxon>
        <taxon>eudicotyledons</taxon>
        <taxon>Gunneridae</taxon>
        <taxon>Pentapetalae</taxon>
        <taxon>asterids</taxon>
        <taxon>campanulids</taxon>
        <taxon>Apiales</taxon>
        <taxon>Apiaceae</taxon>
        <taxon>Apioideae</taxon>
        <taxon>Scandiceae</taxon>
        <taxon>Daucinae</taxon>
        <taxon>Daucus</taxon>
        <taxon>Daucus sect. Daucus</taxon>
    </lineage>
</organism>
<evidence type="ECO:0000256" key="1">
    <source>
        <dbReference type="ARBA" id="ARBA00004141"/>
    </source>
</evidence>
<keyword evidence="6 8" id="KW-0472">Membrane</keyword>
<dbReference type="Pfam" id="PF13962">
    <property type="entry name" value="PGG"/>
    <property type="match status" value="1"/>
</dbReference>
<evidence type="ECO:0000256" key="3">
    <source>
        <dbReference type="ARBA" id="ARBA00022737"/>
    </source>
</evidence>
<accession>A0AAF0WRS7</accession>
<evidence type="ECO:0000313" key="10">
    <source>
        <dbReference type="EMBL" id="WOG94942.1"/>
    </source>
</evidence>
<protein>
    <recommendedName>
        <fullName evidence="9">PGG domain-containing protein</fullName>
    </recommendedName>
</protein>
<evidence type="ECO:0000256" key="4">
    <source>
        <dbReference type="ARBA" id="ARBA00022989"/>
    </source>
</evidence>
<evidence type="ECO:0000256" key="7">
    <source>
        <dbReference type="PROSITE-ProRule" id="PRU00023"/>
    </source>
</evidence>
<evidence type="ECO:0000256" key="5">
    <source>
        <dbReference type="ARBA" id="ARBA00023043"/>
    </source>
</evidence>
<gene>
    <name evidence="10" type="ORF">DCAR_0314239</name>
</gene>
<sequence length="441" mass="49144">MEKKLYDACLRGDVDKLEELIREDELILARVSISSCFNQTVLHVASMLGHFKFAESILSYKPDFASRLDSQGRSPLHLASANGYANIVILLLEYDPKMCIVLDEDGRTPLQLAVMNGQHEAVSELIKVKSELHEQEIGEVLQLCVMYNRLNVLVLVLELTSQHLSNRRYDKGKTILQLATSLTRTQIVKYLVTRSEVNVNAVDQNGFTALDIIEQMPKDVKTIEIKELLISAGTSRAKEIKAATKTRKSVKRFTIFQDKREKRDKTMLIVASVIAAMAYQAAISPPGGVAGMDASVYSDPSPSNGIYDLGPANSLLAYFYPDLSNAFWICNTISFMASLSVIFLYVSGATLKQKFFIWLIRAAMWITLSSMTMAYSCAVAATTPEYENNSTLVALVSGLATWLGLIGLAIVVLIYRSVRYIVRTNKRERTAGRMKIRTNIV</sequence>
<evidence type="ECO:0000313" key="11">
    <source>
        <dbReference type="Proteomes" id="UP000077755"/>
    </source>
</evidence>
<dbReference type="EMBL" id="CP093345">
    <property type="protein sequence ID" value="WOG94942.1"/>
    <property type="molecule type" value="Genomic_DNA"/>
</dbReference>
<dbReference type="PANTHER" id="PTHR24186:SF37">
    <property type="entry name" value="PGG DOMAIN-CONTAINING PROTEIN"/>
    <property type="match status" value="1"/>
</dbReference>
<keyword evidence="2 8" id="KW-0812">Transmembrane</keyword>
<dbReference type="PROSITE" id="PS50297">
    <property type="entry name" value="ANK_REP_REGION"/>
    <property type="match status" value="2"/>
</dbReference>
<dbReference type="Gene3D" id="1.25.40.20">
    <property type="entry name" value="Ankyrin repeat-containing domain"/>
    <property type="match status" value="1"/>
</dbReference>
<dbReference type="GO" id="GO:0005886">
    <property type="term" value="C:plasma membrane"/>
    <property type="evidence" value="ECO:0007669"/>
    <property type="project" value="TreeGrafter"/>
</dbReference>
<keyword evidence="3" id="KW-0677">Repeat</keyword>
<reference evidence="10" key="2">
    <citation type="submission" date="2022-03" db="EMBL/GenBank/DDBJ databases">
        <title>Draft title - Genomic analysis of global carrot germplasm unveils the trajectory of domestication and the origin of high carotenoid orange carrot.</title>
        <authorList>
            <person name="Iorizzo M."/>
            <person name="Ellison S."/>
            <person name="Senalik D."/>
            <person name="Macko-Podgorni A."/>
            <person name="Grzebelus D."/>
            <person name="Bostan H."/>
            <person name="Rolling W."/>
            <person name="Curaba J."/>
            <person name="Simon P."/>
        </authorList>
    </citation>
    <scope>NUCLEOTIDE SEQUENCE</scope>
    <source>
        <tissue evidence="10">Leaf</tissue>
    </source>
</reference>
<proteinExistence type="predicted"/>
<reference evidence="10" key="1">
    <citation type="journal article" date="2016" name="Nat. Genet.">
        <title>A high-quality carrot genome assembly provides new insights into carotenoid accumulation and asterid genome evolution.</title>
        <authorList>
            <person name="Iorizzo M."/>
            <person name="Ellison S."/>
            <person name="Senalik D."/>
            <person name="Zeng P."/>
            <person name="Satapoomin P."/>
            <person name="Huang J."/>
            <person name="Bowman M."/>
            <person name="Iovene M."/>
            <person name="Sanseverino W."/>
            <person name="Cavagnaro P."/>
            <person name="Yildiz M."/>
            <person name="Macko-Podgorni A."/>
            <person name="Moranska E."/>
            <person name="Grzebelus E."/>
            <person name="Grzebelus D."/>
            <person name="Ashrafi H."/>
            <person name="Zheng Z."/>
            <person name="Cheng S."/>
            <person name="Spooner D."/>
            <person name="Van Deynze A."/>
            <person name="Simon P."/>
        </authorList>
    </citation>
    <scope>NUCLEOTIDE SEQUENCE</scope>
    <source>
        <tissue evidence="10">Leaf</tissue>
    </source>
</reference>